<accession>A0AAV2I253</accession>
<evidence type="ECO:0000256" key="1">
    <source>
        <dbReference type="SAM" id="Phobius"/>
    </source>
</evidence>
<evidence type="ECO:0000313" key="3">
    <source>
        <dbReference type="Proteomes" id="UP001497497"/>
    </source>
</evidence>
<dbReference type="AlphaFoldDB" id="A0AAV2I253"/>
<dbReference type="PANTHER" id="PTHR46830">
    <property type="entry name" value="TRANSFERASE, PUTATIVE-RELATED"/>
    <property type="match status" value="1"/>
</dbReference>
<keyword evidence="3" id="KW-1185">Reference proteome</keyword>
<organism evidence="2 3">
    <name type="scientific">Lymnaea stagnalis</name>
    <name type="common">Great pond snail</name>
    <name type="synonym">Helix stagnalis</name>
    <dbReference type="NCBI Taxonomy" id="6523"/>
    <lineage>
        <taxon>Eukaryota</taxon>
        <taxon>Metazoa</taxon>
        <taxon>Spiralia</taxon>
        <taxon>Lophotrochozoa</taxon>
        <taxon>Mollusca</taxon>
        <taxon>Gastropoda</taxon>
        <taxon>Heterobranchia</taxon>
        <taxon>Euthyneura</taxon>
        <taxon>Panpulmonata</taxon>
        <taxon>Hygrophila</taxon>
        <taxon>Lymnaeoidea</taxon>
        <taxon>Lymnaeidae</taxon>
        <taxon>Lymnaea</taxon>
    </lineage>
</organism>
<evidence type="ECO:0008006" key="4">
    <source>
        <dbReference type="Google" id="ProtNLM"/>
    </source>
</evidence>
<dbReference type="InterPro" id="IPR029044">
    <property type="entry name" value="Nucleotide-diphossugar_trans"/>
</dbReference>
<dbReference type="Gene3D" id="3.90.550.20">
    <property type="match status" value="1"/>
</dbReference>
<dbReference type="SUPFAM" id="SSF53448">
    <property type="entry name" value="Nucleotide-diphospho-sugar transferases"/>
    <property type="match status" value="1"/>
</dbReference>
<comment type="caution">
    <text evidence="2">The sequence shown here is derived from an EMBL/GenBank/DDBJ whole genome shotgun (WGS) entry which is preliminary data.</text>
</comment>
<dbReference type="EMBL" id="CAXITT010000363">
    <property type="protein sequence ID" value="CAL1539959.1"/>
    <property type="molecule type" value="Genomic_DNA"/>
</dbReference>
<dbReference type="Pfam" id="PF04488">
    <property type="entry name" value="Gly_transf_sug"/>
    <property type="match status" value="1"/>
</dbReference>
<feature type="transmembrane region" description="Helical" evidence="1">
    <location>
        <begin position="35"/>
        <end position="55"/>
    </location>
</feature>
<keyword evidence="1" id="KW-1133">Transmembrane helix</keyword>
<dbReference type="InterPro" id="IPR007577">
    <property type="entry name" value="GlycoTrfase_DXD_sugar-bd_CS"/>
</dbReference>
<dbReference type="Proteomes" id="UP001497497">
    <property type="component" value="Unassembled WGS sequence"/>
</dbReference>
<evidence type="ECO:0000313" key="2">
    <source>
        <dbReference type="EMBL" id="CAL1539959.1"/>
    </source>
</evidence>
<gene>
    <name evidence="2" type="ORF">GSLYS_00013692001</name>
</gene>
<sequence>MAMRCLWNCKCLLLTMILCVLTCKRKLSRLWKNVVLYRYGLGICLSVLLLILNILTYKYGCQGLRNHINPVQLTHGYAPVFPHHYFHKPLLSNETYDLKRSYFKKETDKLDIYLHSYVVQDILTTEFAPVVHVIWCDVGPFTFAHFLTVLSTFKVLSPSVLNLHIIKEPDLDPDGYFQFLPDLERDLPPLVKKILIHPDACFGNKEEKTIAYMNILGATGGFAINGRTVIAPSPALKIILGHEINIATQGDGNADLLFVAAHTNVLENIPNEESLTTFLQSHATEYFKCESVRLFSFVSQNLCSFVHEDILPVIIFNGTSDFDHLARWIAYGSSKKLISMPADRVIVPNIVHYVWLGQRELDFFSYLSLLSSLHVLQADSVYIHGDYKPLGELWEQARRDPRVKFINRDFPASVYGEPIKLYKSHASDYLRADILLRYGGIYADWDVIFLQEIPLSVRLHSTTANVDWPETGAFPDVFNLGVLVSAPGAPYLRHFLESYRWYLDKHWSYNAIHIPYKVYEKKPQSLNINRHLQILCAQNVCHAPWLHDYKQETADHLNRQKLNWNKDALAIHWTYPDPDEFKSKDSLIKSKTITGEIGKFVLKRANLIS</sequence>
<keyword evidence="1" id="KW-0472">Membrane</keyword>
<dbReference type="PANTHER" id="PTHR46830:SF1">
    <property type="entry name" value="ALPHA-1,4-N-ACETYLGLUCOSAMINYLTRANSFERASE"/>
    <property type="match status" value="1"/>
</dbReference>
<reference evidence="2 3" key="1">
    <citation type="submission" date="2024-04" db="EMBL/GenBank/DDBJ databases">
        <authorList>
            <consortium name="Genoscope - CEA"/>
            <person name="William W."/>
        </authorList>
    </citation>
    <scope>NUCLEOTIDE SEQUENCE [LARGE SCALE GENOMIC DNA]</scope>
</reference>
<keyword evidence="1" id="KW-0812">Transmembrane</keyword>
<protein>
    <recommendedName>
        <fullName evidence="4">Alpha-1,4-N-acetylglucosaminyltransferase</fullName>
    </recommendedName>
</protein>
<name>A0AAV2I253_LYMST</name>
<proteinExistence type="predicted"/>